<reference evidence="2" key="2">
    <citation type="submission" date="2019-07" db="EMBL/GenBank/DDBJ databases">
        <authorList>
            <person name="Yang Y."/>
            <person name="Bocs S."/>
            <person name="Baudouin L."/>
        </authorList>
    </citation>
    <scope>NUCLEOTIDE SEQUENCE</scope>
    <source>
        <tissue evidence="2">Spear leaf of Hainan Tall coconut</tissue>
    </source>
</reference>
<dbReference type="AlphaFoldDB" id="A0A8K0I0K5"/>
<comment type="caution">
    <text evidence="2">The sequence shown here is derived from an EMBL/GenBank/DDBJ whole genome shotgun (WGS) entry which is preliminary data.</text>
</comment>
<feature type="compositionally biased region" description="Polar residues" evidence="1">
    <location>
        <begin position="22"/>
        <end position="31"/>
    </location>
</feature>
<protein>
    <submittedName>
        <fullName evidence="2">Uncharacterized protein</fullName>
    </submittedName>
</protein>
<dbReference type="EMBL" id="CM017873">
    <property type="protein sequence ID" value="KAG1331319.1"/>
    <property type="molecule type" value="Genomic_DNA"/>
</dbReference>
<organism evidence="2 3">
    <name type="scientific">Cocos nucifera</name>
    <name type="common">Coconut palm</name>
    <dbReference type="NCBI Taxonomy" id="13894"/>
    <lineage>
        <taxon>Eukaryota</taxon>
        <taxon>Viridiplantae</taxon>
        <taxon>Streptophyta</taxon>
        <taxon>Embryophyta</taxon>
        <taxon>Tracheophyta</taxon>
        <taxon>Spermatophyta</taxon>
        <taxon>Magnoliopsida</taxon>
        <taxon>Liliopsida</taxon>
        <taxon>Arecaceae</taxon>
        <taxon>Arecoideae</taxon>
        <taxon>Cocoseae</taxon>
        <taxon>Attaleinae</taxon>
        <taxon>Cocos</taxon>
    </lineage>
</organism>
<accession>A0A8K0I0K5</accession>
<sequence>MPEWMSMPPEQSLTERKEKVPASSTPVGNDASSHRYMDSEHLDIWVLEGGSAFFDPQLARNLVQAILLPTDRELRRHWTLNEMFRSFYLTLIRLFSDLDLSSIVVPDAEKEEEGGGDGSLVDPTNDGAPITILASTELAIPVVPMASVENTSSPSALTGLAF</sequence>
<evidence type="ECO:0000313" key="3">
    <source>
        <dbReference type="Proteomes" id="UP000797356"/>
    </source>
</evidence>
<keyword evidence="3" id="KW-1185">Reference proteome</keyword>
<gene>
    <name evidence="2" type="ORF">COCNU_02G012870</name>
</gene>
<evidence type="ECO:0000313" key="2">
    <source>
        <dbReference type="EMBL" id="KAG1331319.1"/>
    </source>
</evidence>
<reference evidence="2" key="1">
    <citation type="journal article" date="2017" name="Gigascience">
        <title>The genome draft of coconut (Cocos nucifera).</title>
        <authorList>
            <person name="Xiao Y."/>
            <person name="Xu P."/>
            <person name="Fan H."/>
            <person name="Baudouin L."/>
            <person name="Xia W."/>
            <person name="Bocs S."/>
            <person name="Xu J."/>
            <person name="Li Q."/>
            <person name="Guo A."/>
            <person name="Zhou L."/>
            <person name="Li J."/>
            <person name="Wu Y."/>
            <person name="Ma Z."/>
            <person name="Armero A."/>
            <person name="Issali A.E."/>
            <person name="Liu N."/>
            <person name="Peng M."/>
            <person name="Yang Y."/>
        </authorList>
    </citation>
    <scope>NUCLEOTIDE SEQUENCE</scope>
    <source>
        <tissue evidence="2">Spear leaf of Hainan Tall coconut</tissue>
    </source>
</reference>
<proteinExistence type="predicted"/>
<evidence type="ECO:0000256" key="1">
    <source>
        <dbReference type="SAM" id="MobiDB-lite"/>
    </source>
</evidence>
<feature type="region of interest" description="Disordered" evidence="1">
    <location>
        <begin position="1"/>
        <end position="33"/>
    </location>
</feature>
<dbReference type="Proteomes" id="UP000797356">
    <property type="component" value="Chromosome 2"/>
</dbReference>
<name>A0A8K0I0K5_COCNU</name>